<dbReference type="InterPro" id="IPR054437">
    <property type="entry name" value="PspA-assoc_dom"/>
</dbReference>
<organism evidence="2 3">
    <name type="scientific">Actinocrinis puniceicyclus</name>
    <dbReference type="NCBI Taxonomy" id="977794"/>
    <lineage>
        <taxon>Bacteria</taxon>
        <taxon>Bacillati</taxon>
        <taxon>Actinomycetota</taxon>
        <taxon>Actinomycetes</taxon>
        <taxon>Catenulisporales</taxon>
        <taxon>Actinospicaceae</taxon>
        <taxon>Actinocrinis</taxon>
    </lineage>
</organism>
<dbReference type="AlphaFoldDB" id="A0A8J7WP70"/>
<keyword evidence="3" id="KW-1185">Reference proteome</keyword>
<proteinExistence type="predicted"/>
<evidence type="ECO:0000313" key="3">
    <source>
        <dbReference type="Proteomes" id="UP000677913"/>
    </source>
</evidence>
<accession>A0A8J7WP70</accession>
<dbReference type="EMBL" id="JAGSXH010000027">
    <property type="protein sequence ID" value="MBS2963464.1"/>
    <property type="molecule type" value="Genomic_DNA"/>
</dbReference>
<dbReference type="RefSeq" id="WP_211467197.1">
    <property type="nucleotide sequence ID" value="NZ_JAGSXH010000027.1"/>
</dbReference>
<comment type="caution">
    <text evidence="2">The sequence shown here is derived from an EMBL/GenBank/DDBJ whole genome shotgun (WGS) entry which is preliminary data.</text>
</comment>
<gene>
    <name evidence="2" type="ORF">KGA66_10430</name>
</gene>
<protein>
    <recommendedName>
        <fullName evidence="1">PspA-associated domain-containing protein</fullName>
    </recommendedName>
</protein>
<dbReference type="Pfam" id="PF22743">
    <property type="entry name" value="PspAA"/>
    <property type="match status" value="1"/>
</dbReference>
<sequence length="92" mass="10097">MIVRILGEGQLTLQQDHLDELNKLDNELLAAVRDGEDAKFRAAMDALLARVRELGEPMPVEEIKPSDFILPSADSSLDEVRDLLSSDGLIPG</sequence>
<evidence type="ECO:0000259" key="1">
    <source>
        <dbReference type="Pfam" id="PF22743"/>
    </source>
</evidence>
<reference evidence="2" key="1">
    <citation type="submission" date="2021-04" db="EMBL/GenBank/DDBJ databases">
        <title>Genome based classification of Actinospica acidithermotolerans sp. nov., an actinobacterium isolated from an Indonesian hot spring.</title>
        <authorList>
            <person name="Kusuma A.B."/>
            <person name="Putra K.E."/>
            <person name="Nafisah S."/>
            <person name="Loh J."/>
            <person name="Nouioui I."/>
            <person name="Goodfellow M."/>
        </authorList>
    </citation>
    <scope>NUCLEOTIDE SEQUENCE</scope>
    <source>
        <strain evidence="2">DSM 45618</strain>
    </source>
</reference>
<feature type="domain" description="PspA-associated" evidence="1">
    <location>
        <begin position="1"/>
        <end position="92"/>
    </location>
</feature>
<name>A0A8J7WP70_9ACTN</name>
<dbReference type="Proteomes" id="UP000677913">
    <property type="component" value="Unassembled WGS sequence"/>
</dbReference>
<evidence type="ECO:0000313" key="2">
    <source>
        <dbReference type="EMBL" id="MBS2963464.1"/>
    </source>
</evidence>